<dbReference type="PANTHER" id="PTHR34538:SF4">
    <property type="entry name" value="EXPRESSED PROTEIN"/>
    <property type="match status" value="1"/>
</dbReference>
<dbReference type="Gramene" id="TVU30423">
    <property type="protein sequence ID" value="TVU30423"/>
    <property type="gene ID" value="EJB05_22047"/>
</dbReference>
<protein>
    <submittedName>
        <fullName evidence="1">Uncharacterized protein</fullName>
    </submittedName>
</protein>
<dbReference type="EMBL" id="RWGY01000011">
    <property type="protein sequence ID" value="TVU30423.1"/>
    <property type="molecule type" value="Genomic_DNA"/>
</dbReference>
<evidence type="ECO:0000313" key="1">
    <source>
        <dbReference type="EMBL" id="TVU30423.1"/>
    </source>
</evidence>
<dbReference type="Proteomes" id="UP000324897">
    <property type="component" value="Chromosome 1"/>
</dbReference>
<reference evidence="1 2" key="1">
    <citation type="journal article" date="2019" name="Sci. Rep.">
        <title>A high-quality genome of Eragrostis curvula grass provides insights into Poaceae evolution and supports new strategies to enhance forage quality.</title>
        <authorList>
            <person name="Carballo J."/>
            <person name="Santos B.A.C.M."/>
            <person name="Zappacosta D."/>
            <person name="Garbus I."/>
            <person name="Selva J.P."/>
            <person name="Gallo C.A."/>
            <person name="Diaz A."/>
            <person name="Albertini E."/>
            <person name="Caccamo M."/>
            <person name="Echenique V."/>
        </authorList>
    </citation>
    <scope>NUCLEOTIDE SEQUENCE [LARGE SCALE GENOMIC DNA]</scope>
    <source>
        <strain evidence="2">cv. Victoria</strain>
        <tissue evidence="1">Leaf</tissue>
    </source>
</reference>
<accession>A0A5J9V360</accession>
<comment type="caution">
    <text evidence="1">The sequence shown here is derived from an EMBL/GenBank/DDBJ whole genome shotgun (WGS) entry which is preliminary data.</text>
</comment>
<proteinExistence type="predicted"/>
<dbReference type="PANTHER" id="PTHR34538">
    <property type="entry name" value="EXPRESSED PROTEIN"/>
    <property type="match status" value="1"/>
</dbReference>
<evidence type="ECO:0000313" key="2">
    <source>
        <dbReference type="Proteomes" id="UP000324897"/>
    </source>
</evidence>
<feature type="non-terminal residue" evidence="1">
    <location>
        <position position="1"/>
    </location>
</feature>
<dbReference type="AlphaFoldDB" id="A0A5J9V360"/>
<dbReference type="OrthoDB" id="694673at2759"/>
<sequence length="168" mass="18782">MKCFSRNHPDDSWTVAVDVLVILEVRELAQWCRRHCWHVGWVPHQSDQGEPIKAAAREASLQAFNKLNTSAAVSLFQSKEGLVSCDTAAERMASLLGLYGGGGRKRVHAKRRGGKAAWRSAAPVRQLLRRLWRRGTARSRRPAVRFGYDLQSYAQNFDDGLGSSGHLL</sequence>
<organism evidence="1 2">
    <name type="scientific">Eragrostis curvula</name>
    <name type="common">weeping love grass</name>
    <dbReference type="NCBI Taxonomy" id="38414"/>
    <lineage>
        <taxon>Eukaryota</taxon>
        <taxon>Viridiplantae</taxon>
        <taxon>Streptophyta</taxon>
        <taxon>Embryophyta</taxon>
        <taxon>Tracheophyta</taxon>
        <taxon>Spermatophyta</taxon>
        <taxon>Magnoliopsida</taxon>
        <taxon>Liliopsida</taxon>
        <taxon>Poales</taxon>
        <taxon>Poaceae</taxon>
        <taxon>PACMAD clade</taxon>
        <taxon>Chloridoideae</taxon>
        <taxon>Eragrostideae</taxon>
        <taxon>Eragrostidinae</taxon>
        <taxon>Eragrostis</taxon>
    </lineage>
</organism>
<name>A0A5J9V360_9POAL</name>
<keyword evidence="2" id="KW-1185">Reference proteome</keyword>
<gene>
    <name evidence="1" type="ORF">EJB05_22047</name>
</gene>